<dbReference type="PANTHER" id="PTHR33383">
    <property type="entry name" value="MEMBRANE PROTEIN INSERTION EFFICIENCY FACTOR-RELATED"/>
    <property type="match status" value="1"/>
</dbReference>
<proteinExistence type="inferred from homology"/>
<name>A0AB33IX78_9BACT</name>
<dbReference type="EMBL" id="AP035786">
    <property type="protein sequence ID" value="BFO74373.1"/>
    <property type="molecule type" value="Genomic_DNA"/>
</dbReference>
<dbReference type="NCBIfam" id="TIGR00278">
    <property type="entry name" value="membrane protein insertion efficiency factor YidD"/>
    <property type="match status" value="1"/>
</dbReference>
<dbReference type="SMART" id="SM01234">
    <property type="entry name" value="Haemolytic"/>
    <property type="match status" value="1"/>
</dbReference>
<dbReference type="HAMAP" id="MF_00386">
    <property type="entry name" value="UPF0161_YidD"/>
    <property type="match status" value="1"/>
</dbReference>
<evidence type="ECO:0000313" key="2">
    <source>
        <dbReference type="EMBL" id="BFO74373.1"/>
    </source>
</evidence>
<keyword evidence="1" id="KW-0472">Membrane</keyword>
<sequence length="83" mass="9384">MSTLNDLFRTLMRALGWLLILPIRFYQAAISPYTPPSCRFTPTCSEYARQAILKHGPFKGLALGIWRILRCNPWGGSGYDPVP</sequence>
<dbReference type="InterPro" id="IPR002696">
    <property type="entry name" value="Membr_insert_effic_factor_YidD"/>
</dbReference>
<protein>
    <recommendedName>
        <fullName evidence="1">Putative membrane protein insertion efficiency factor</fullName>
    </recommendedName>
</protein>
<dbReference type="GO" id="GO:0005886">
    <property type="term" value="C:plasma membrane"/>
    <property type="evidence" value="ECO:0007669"/>
    <property type="project" value="UniProtKB-SubCell"/>
</dbReference>
<dbReference type="Pfam" id="PF01809">
    <property type="entry name" value="YidD"/>
    <property type="match status" value="1"/>
</dbReference>
<evidence type="ECO:0000256" key="1">
    <source>
        <dbReference type="HAMAP-Rule" id="MF_00386"/>
    </source>
</evidence>
<keyword evidence="1" id="KW-1003">Cell membrane</keyword>
<dbReference type="AlphaFoldDB" id="A0AB33IX78"/>
<gene>
    <name evidence="2" type="primary">yidD</name>
    <name evidence="2" type="ORF">GTC17254_19700</name>
</gene>
<comment type="similarity">
    <text evidence="1">Belongs to the UPF0161 family.</text>
</comment>
<reference evidence="2" key="1">
    <citation type="submission" date="2024-07" db="EMBL/GenBank/DDBJ databases">
        <title>Complete genome sequence of Prevotella sp. YM-2024 GTC17254.</title>
        <authorList>
            <person name="Hayashi M."/>
            <person name="Muto Y."/>
            <person name="Tanaka K."/>
            <person name="Niwa H."/>
        </authorList>
    </citation>
    <scope>NUCLEOTIDE SEQUENCE</scope>
    <source>
        <strain evidence="2">GTC17254</strain>
    </source>
</reference>
<comment type="function">
    <text evidence="1">Could be involved in insertion of integral membrane proteins into the membrane.</text>
</comment>
<accession>A0AB33IX78</accession>
<comment type="subcellular location">
    <subcellularLocation>
        <location evidence="1">Cell membrane</location>
        <topology evidence="1">Peripheral membrane protein</topology>
        <orientation evidence="1">Cytoplasmic side</orientation>
    </subcellularLocation>
</comment>
<dbReference type="PANTHER" id="PTHR33383:SF1">
    <property type="entry name" value="MEMBRANE PROTEIN INSERTION EFFICIENCY FACTOR-RELATED"/>
    <property type="match status" value="1"/>
</dbReference>
<organism evidence="2">
    <name type="scientific">Prevotella sp. GTC17254</name>
    <dbReference type="NCBI Taxonomy" id="3236794"/>
    <lineage>
        <taxon>Bacteria</taxon>
        <taxon>Pseudomonadati</taxon>
        <taxon>Bacteroidota</taxon>
        <taxon>Bacteroidia</taxon>
        <taxon>Bacteroidales</taxon>
        <taxon>Prevotellaceae</taxon>
        <taxon>Prevotella</taxon>
    </lineage>
</organism>